<sequence>MLEKLAYQKDIQKIHFQNNKHQQLVQLYIRRLLKEKNIKITLETWDIIEMLKQSQYVLIYQKEILMKELKNGQKKQINI</sequence>
<dbReference type="AlphaFoldDB" id="A0A8S1QRG0"/>
<gene>
    <name evidence="1" type="ORF">PSON_ATCC_30995.1.T1140170</name>
</gene>
<evidence type="ECO:0000313" key="1">
    <source>
        <dbReference type="EMBL" id="CAD8117692.1"/>
    </source>
</evidence>
<organism evidence="1 2">
    <name type="scientific">Paramecium sonneborni</name>
    <dbReference type="NCBI Taxonomy" id="65129"/>
    <lineage>
        <taxon>Eukaryota</taxon>
        <taxon>Sar</taxon>
        <taxon>Alveolata</taxon>
        <taxon>Ciliophora</taxon>
        <taxon>Intramacronucleata</taxon>
        <taxon>Oligohymenophorea</taxon>
        <taxon>Peniculida</taxon>
        <taxon>Parameciidae</taxon>
        <taxon>Paramecium</taxon>
    </lineage>
</organism>
<dbReference type="Proteomes" id="UP000692954">
    <property type="component" value="Unassembled WGS sequence"/>
</dbReference>
<keyword evidence="2" id="KW-1185">Reference proteome</keyword>
<reference evidence="1" key="1">
    <citation type="submission" date="2021-01" db="EMBL/GenBank/DDBJ databases">
        <authorList>
            <consortium name="Genoscope - CEA"/>
            <person name="William W."/>
        </authorList>
    </citation>
    <scope>NUCLEOTIDE SEQUENCE</scope>
</reference>
<name>A0A8S1QRG0_9CILI</name>
<proteinExistence type="predicted"/>
<dbReference type="EMBL" id="CAJJDN010000114">
    <property type="protein sequence ID" value="CAD8117692.1"/>
    <property type="molecule type" value="Genomic_DNA"/>
</dbReference>
<protein>
    <submittedName>
        <fullName evidence="1">Uncharacterized protein</fullName>
    </submittedName>
</protein>
<evidence type="ECO:0000313" key="2">
    <source>
        <dbReference type="Proteomes" id="UP000692954"/>
    </source>
</evidence>
<accession>A0A8S1QRG0</accession>
<comment type="caution">
    <text evidence="1">The sequence shown here is derived from an EMBL/GenBank/DDBJ whole genome shotgun (WGS) entry which is preliminary data.</text>
</comment>